<feature type="transmembrane region" description="Helical" evidence="2">
    <location>
        <begin position="203"/>
        <end position="226"/>
    </location>
</feature>
<feature type="transmembrane region" description="Helical" evidence="2">
    <location>
        <begin position="164"/>
        <end position="182"/>
    </location>
</feature>
<dbReference type="RefSeq" id="WP_378291178.1">
    <property type="nucleotide sequence ID" value="NZ_JBHSON010000123.1"/>
</dbReference>
<protein>
    <submittedName>
        <fullName evidence="3">DUF4184 family protein</fullName>
    </submittedName>
</protein>
<feature type="transmembrane region" description="Helical" evidence="2">
    <location>
        <begin position="68"/>
        <end position="89"/>
    </location>
</feature>
<keyword evidence="2" id="KW-1133">Transmembrane helix</keyword>
<dbReference type="Proteomes" id="UP001596074">
    <property type="component" value="Unassembled WGS sequence"/>
</dbReference>
<evidence type="ECO:0000313" key="4">
    <source>
        <dbReference type="Proteomes" id="UP001596074"/>
    </source>
</evidence>
<keyword evidence="4" id="KW-1185">Reference proteome</keyword>
<feature type="transmembrane region" description="Helical" evidence="2">
    <location>
        <begin position="238"/>
        <end position="260"/>
    </location>
</feature>
<keyword evidence="2" id="KW-0472">Membrane</keyword>
<evidence type="ECO:0000256" key="2">
    <source>
        <dbReference type="SAM" id="Phobius"/>
    </source>
</evidence>
<organism evidence="3 4">
    <name type="scientific">Actinomadura rugatobispora</name>
    <dbReference type="NCBI Taxonomy" id="1994"/>
    <lineage>
        <taxon>Bacteria</taxon>
        <taxon>Bacillati</taxon>
        <taxon>Actinomycetota</taxon>
        <taxon>Actinomycetes</taxon>
        <taxon>Streptosporangiales</taxon>
        <taxon>Thermomonosporaceae</taxon>
        <taxon>Actinomadura</taxon>
    </lineage>
</organism>
<evidence type="ECO:0000313" key="3">
    <source>
        <dbReference type="EMBL" id="MFC5753786.1"/>
    </source>
</evidence>
<comment type="caution">
    <text evidence="3">The sequence shown here is derived from an EMBL/GenBank/DDBJ whole genome shotgun (WGS) entry which is preliminary data.</text>
</comment>
<sequence length="295" mass="31499">MFEWNRVDRASGDGLAGAVPFTLSHPAAVIPLARGRMVPSALVVGSMAPDLPYFFSMGEQRGATHDPLGIVTIDIALGLALFAAFHLMWKRPLVALAPAWARRKLTGPANGFRRSMILWVPPSLLVGTVTHVLWDAFTHRRHSFADAMPWLVTTSVAGLELYRWLQYGSGLLGVMIIAAWLYRWLRRAPGTREAAPGVSARTAAAICGGILICAIAGGTLGSITLINQPDLPRTIHMTLASGVIGTICGGTLALTVYGLAFTLARRRGHRGGSSGRSLPEAGHSASRRDVPAEHS</sequence>
<dbReference type="EMBL" id="JBHSON010000123">
    <property type="protein sequence ID" value="MFC5753786.1"/>
    <property type="molecule type" value="Genomic_DNA"/>
</dbReference>
<feature type="compositionally biased region" description="Basic and acidic residues" evidence="1">
    <location>
        <begin position="286"/>
        <end position="295"/>
    </location>
</feature>
<gene>
    <name evidence="3" type="ORF">ACFPZN_49905</name>
</gene>
<proteinExistence type="predicted"/>
<evidence type="ECO:0000256" key="1">
    <source>
        <dbReference type="SAM" id="MobiDB-lite"/>
    </source>
</evidence>
<dbReference type="InterPro" id="IPR025238">
    <property type="entry name" value="DUF4184"/>
</dbReference>
<dbReference type="Pfam" id="PF13803">
    <property type="entry name" value="DUF4184"/>
    <property type="match status" value="1"/>
</dbReference>
<keyword evidence="2" id="KW-0812">Transmembrane</keyword>
<accession>A0ABW1AGT7</accession>
<reference evidence="4" key="1">
    <citation type="journal article" date="2019" name="Int. J. Syst. Evol. Microbiol.">
        <title>The Global Catalogue of Microorganisms (GCM) 10K type strain sequencing project: providing services to taxonomists for standard genome sequencing and annotation.</title>
        <authorList>
            <consortium name="The Broad Institute Genomics Platform"/>
            <consortium name="The Broad Institute Genome Sequencing Center for Infectious Disease"/>
            <person name="Wu L."/>
            <person name="Ma J."/>
        </authorList>
    </citation>
    <scope>NUCLEOTIDE SEQUENCE [LARGE SCALE GENOMIC DNA]</scope>
    <source>
        <strain evidence="4">KCTC 42087</strain>
    </source>
</reference>
<name>A0ABW1AGT7_9ACTN</name>
<feature type="region of interest" description="Disordered" evidence="1">
    <location>
        <begin position="267"/>
        <end position="295"/>
    </location>
</feature>